<dbReference type="InterPro" id="IPR050536">
    <property type="entry name" value="DtxR_MntR_Metal-Reg"/>
</dbReference>
<dbReference type="AlphaFoldDB" id="A0A9D2QCM5"/>
<dbReference type="InterPro" id="IPR036388">
    <property type="entry name" value="WH-like_DNA-bd_sf"/>
</dbReference>
<dbReference type="GO" id="GO:0005737">
    <property type="term" value="C:cytoplasm"/>
    <property type="evidence" value="ECO:0007669"/>
    <property type="project" value="UniProtKB-SubCell"/>
</dbReference>
<dbReference type="InterPro" id="IPR001367">
    <property type="entry name" value="Fe_dep_repressor"/>
</dbReference>
<evidence type="ECO:0000256" key="7">
    <source>
        <dbReference type="ARBA" id="ARBA00023004"/>
    </source>
</evidence>
<dbReference type="InterPro" id="IPR008988">
    <property type="entry name" value="Transcriptional_repressor_C"/>
</dbReference>
<dbReference type="InterPro" id="IPR036390">
    <property type="entry name" value="WH_DNA-bd_sf"/>
</dbReference>
<evidence type="ECO:0000256" key="1">
    <source>
        <dbReference type="ARBA" id="ARBA00004496"/>
    </source>
</evidence>
<evidence type="ECO:0000256" key="11">
    <source>
        <dbReference type="ARBA" id="ARBA00023163"/>
    </source>
</evidence>
<feature type="domain" description="HTH dtxR-type" evidence="17">
    <location>
        <begin position="6"/>
        <end position="68"/>
    </location>
</feature>
<dbReference type="InterPro" id="IPR007167">
    <property type="entry name" value="Fe-transptr_FeoA-like"/>
</dbReference>
<dbReference type="FunFam" id="1.10.60.10:FF:000004">
    <property type="entry name" value="DtxR family transcriptional regulator"/>
    <property type="match status" value="1"/>
</dbReference>
<keyword evidence="6" id="KW-0678">Repressor</keyword>
<dbReference type="SUPFAM" id="SSF46785">
    <property type="entry name" value="Winged helix' DNA-binding domain"/>
    <property type="match status" value="1"/>
</dbReference>
<dbReference type="SMART" id="SM00899">
    <property type="entry name" value="FeoA"/>
    <property type="match status" value="1"/>
</dbReference>
<evidence type="ECO:0000256" key="13">
    <source>
        <dbReference type="ARBA" id="ARBA00032593"/>
    </source>
</evidence>
<evidence type="ECO:0000256" key="4">
    <source>
        <dbReference type="ARBA" id="ARBA00016140"/>
    </source>
</evidence>
<organism evidence="18 19">
    <name type="scientific">Candidatus Corynebacterium faecigallinarum</name>
    <dbReference type="NCBI Taxonomy" id="2838528"/>
    <lineage>
        <taxon>Bacteria</taxon>
        <taxon>Bacillati</taxon>
        <taxon>Actinomycetota</taxon>
        <taxon>Actinomycetes</taxon>
        <taxon>Mycobacteriales</taxon>
        <taxon>Corynebacteriaceae</taxon>
        <taxon>Corynebacterium</taxon>
    </lineage>
</organism>
<evidence type="ECO:0000256" key="3">
    <source>
        <dbReference type="ARBA" id="ARBA00011738"/>
    </source>
</evidence>
<dbReference type="InterPro" id="IPR022687">
    <property type="entry name" value="HTH_DTXR"/>
</dbReference>
<comment type="subunit">
    <text evidence="3">Homodimer.</text>
</comment>
<dbReference type="SMART" id="SM00529">
    <property type="entry name" value="HTH_DTXR"/>
    <property type="match status" value="1"/>
</dbReference>
<keyword evidence="9" id="KW-0238">DNA-binding</keyword>
<dbReference type="GO" id="GO:0046914">
    <property type="term" value="F:transition metal ion binding"/>
    <property type="evidence" value="ECO:0007669"/>
    <property type="project" value="InterPro"/>
</dbReference>
<protein>
    <recommendedName>
        <fullName evidence="4">Diphtheria toxin repressor</fullName>
    </recommendedName>
    <alternativeName>
        <fullName evidence="14">Iron-dependent diphtheria tox regulatory element</fullName>
    </alternativeName>
    <alternativeName>
        <fullName evidence="13">Manganese transport regulator</fullName>
    </alternativeName>
    <alternativeName>
        <fullName evidence="15">Tox regulatory factor</fullName>
    </alternativeName>
</protein>
<feature type="region of interest" description="Disordered" evidence="16">
    <location>
        <begin position="219"/>
        <end position="248"/>
    </location>
</feature>
<evidence type="ECO:0000256" key="6">
    <source>
        <dbReference type="ARBA" id="ARBA00022491"/>
    </source>
</evidence>
<evidence type="ECO:0000313" key="18">
    <source>
        <dbReference type="EMBL" id="HJC85111.1"/>
    </source>
</evidence>
<keyword evidence="8" id="KW-0805">Transcription regulation</keyword>
<evidence type="ECO:0000256" key="12">
    <source>
        <dbReference type="ARBA" id="ARBA00023211"/>
    </source>
</evidence>
<name>A0A9D2QCM5_9CORY</name>
<comment type="caution">
    <text evidence="18">The sequence shown here is derived from an EMBL/GenBank/DDBJ whole genome shotgun (WGS) entry which is preliminary data.</text>
</comment>
<evidence type="ECO:0000256" key="15">
    <source>
        <dbReference type="ARBA" id="ARBA00033329"/>
    </source>
</evidence>
<keyword evidence="7" id="KW-0408">Iron</keyword>
<evidence type="ECO:0000256" key="16">
    <source>
        <dbReference type="SAM" id="MobiDB-lite"/>
    </source>
</evidence>
<dbReference type="EMBL" id="DWVP01000014">
    <property type="protein sequence ID" value="HJC85111.1"/>
    <property type="molecule type" value="Genomic_DNA"/>
</dbReference>
<dbReference type="Proteomes" id="UP000823858">
    <property type="component" value="Unassembled WGS sequence"/>
</dbReference>
<dbReference type="Gene3D" id="1.10.60.10">
    <property type="entry name" value="Iron dependent repressor, metal binding and dimerisation domain"/>
    <property type="match status" value="1"/>
</dbReference>
<dbReference type="InterPro" id="IPR036421">
    <property type="entry name" value="Fe_dep_repressor_sf"/>
</dbReference>
<feature type="compositionally biased region" description="Acidic residues" evidence="16">
    <location>
        <begin position="220"/>
        <end position="240"/>
    </location>
</feature>
<dbReference type="Pfam" id="PF02742">
    <property type="entry name" value="Fe_dep_repr_C"/>
    <property type="match status" value="1"/>
</dbReference>
<keyword evidence="10" id="KW-0010">Activator</keyword>
<comment type="subcellular location">
    <subcellularLocation>
        <location evidence="1">Cytoplasm</location>
    </subcellularLocation>
</comment>
<evidence type="ECO:0000256" key="9">
    <source>
        <dbReference type="ARBA" id="ARBA00023125"/>
    </source>
</evidence>
<dbReference type="Gene3D" id="1.10.10.10">
    <property type="entry name" value="Winged helix-like DNA-binding domain superfamily/Winged helix DNA-binding domain"/>
    <property type="match status" value="1"/>
</dbReference>
<dbReference type="GO" id="GO:0045892">
    <property type="term" value="P:negative regulation of DNA-templated transcription"/>
    <property type="evidence" value="ECO:0007669"/>
    <property type="project" value="TreeGrafter"/>
</dbReference>
<comment type="similarity">
    <text evidence="2">Belongs to the DtxR/MntR family.</text>
</comment>
<dbReference type="PANTHER" id="PTHR33238:SF11">
    <property type="entry name" value="TRANSCRIPTIONAL REGULATOR MNTR"/>
    <property type="match status" value="1"/>
</dbReference>
<evidence type="ECO:0000256" key="10">
    <source>
        <dbReference type="ARBA" id="ARBA00023159"/>
    </source>
</evidence>
<dbReference type="Pfam" id="PF01325">
    <property type="entry name" value="Fe_dep_repress"/>
    <property type="match status" value="1"/>
</dbReference>
<proteinExistence type="inferred from homology"/>
<evidence type="ECO:0000256" key="14">
    <source>
        <dbReference type="ARBA" id="ARBA00032618"/>
    </source>
</evidence>
<sequence length="248" mass="27064">MHVSDLPDRSQDYLKKIYDLQDWGQGGASLSDLAEELGQRRSTASEAVKKLAADGLVHHAPYGDITLSDSGLAFALQMVRRHRLIETYLLRELDYGVDEVHDEAEILEHAVSDTFIARIDAVMGFPTRDPHGDPIPDASGQVAVPQTVPLAEVDPGQRVLVDRISDRDPALLRYLEDNGIAPGTHVDVADRPYPDMAVLVVNGREVQVSVGSLAGILCQAEDEQGEQEPQEPQEAQDEQDAAQGEARA</sequence>
<dbReference type="InterPro" id="IPR022689">
    <property type="entry name" value="Iron_dep_repressor"/>
</dbReference>
<keyword evidence="5" id="KW-0963">Cytoplasm</keyword>
<dbReference type="PANTHER" id="PTHR33238">
    <property type="entry name" value="IRON (METAL) DEPENDENT REPRESSOR, DTXR FAMILY"/>
    <property type="match status" value="1"/>
</dbReference>
<reference evidence="18" key="1">
    <citation type="journal article" date="2021" name="PeerJ">
        <title>Extensive microbial diversity within the chicken gut microbiome revealed by metagenomics and culture.</title>
        <authorList>
            <person name="Gilroy R."/>
            <person name="Ravi A."/>
            <person name="Getino M."/>
            <person name="Pursley I."/>
            <person name="Horton D.L."/>
            <person name="Alikhan N.F."/>
            <person name="Baker D."/>
            <person name="Gharbi K."/>
            <person name="Hall N."/>
            <person name="Watson M."/>
            <person name="Adriaenssens E.M."/>
            <person name="Foster-Nyarko E."/>
            <person name="Jarju S."/>
            <person name="Secka A."/>
            <person name="Antonio M."/>
            <person name="Oren A."/>
            <person name="Chaudhuri R.R."/>
            <person name="La Ragione R."/>
            <person name="Hildebrand F."/>
            <person name="Pallen M.J."/>
        </authorList>
    </citation>
    <scope>NUCLEOTIDE SEQUENCE</scope>
    <source>
        <strain evidence="18">ChiHjej13B12-4958</strain>
    </source>
</reference>
<dbReference type="GO" id="GO:0003677">
    <property type="term" value="F:DNA binding"/>
    <property type="evidence" value="ECO:0007669"/>
    <property type="project" value="UniProtKB-KW"/>
</dbReference>
<accession>A0A9D2QCM5</accession>
<keyword evidence="11" id="KW-0804">Transcription</keyword>
<reference evidence="18" key="2">
    <citation type="submission" date="2021-04" db="EMBL/GenBank/DDBJ databases">
        <authorList>
            <person name="Gilroy R."/>
        </authorList>
    </citation>
    <scope>NUCLEOTIDE SEQUENCE</scope>
    <source>
        <strain evidence="18">ChiHjej13B12-4958</strain>
    </source>
</reference>
<dbReference type="PROSITE" id="PS50944">
    <property type="entry name" value="HTH_DTXR"/>
    <property type="match status" value="1"/>
</dbReference>
<evidence type="ECO:0000259" key="17">
    <source>
        <dbReference type="PROSITE" id="PS50944"/>
    </source>
</evidence>
<dbReference type="SUPFAM" id="SSF47979">
    <property type="entry name" value="Iron-dependent repressor protein, dimerization domain"/>
    <property type="match status" value="1"/>
</dbReference>
<evidence type="ECO:0000256" key="8">
    <source>
        <dbReference type="ARBA" id="ARBA00023015"/>
    </source>
</evidence>
<evidence type="ECO:0000313" key="19">
    <source>
        <dbReference type="Proteomes" id="UP000823858"/>
    </source>
</evidence>
<evidence type="ECO:0000256" key="2">
    <source>
        <dbReference type="ARBA" id="ARBA00007871"/>
    </source>
</evidence>
<dbReference type="InterPro" id="IPR038157">
    <property type="entry name" value="FeoA_core_dom"/>
</dbReference>
<evidence type="ECO:0000256" key="5">
    <source>
        <dbReference type="ARBA" id="ARBA00022490"/>
    </source>
</evidence>
<gene>
    <name evidence="18" type="ORF">H9751_06140</name>
</gene>
<dbReference type="Gene3D" id="2.30.30.90">
    <property type="match status" value="1"/>
</dbReference>
<dbReference type="SUPFAM" id="SSF50037">
    <property type="entry name" value="C-terminal domain of transcriptional repressors"/>
    <property type="match status" value="1"/>
</dbReference>
<dbReference type="GO" id="GO:0003700">
    <property type="term" value="F:DNA-binding transcription factor activity"/>
    <property type="evidence" value="ECO:0007669"/>
    <property type="project" value="InterPro"/>
</dbReference>
<keyword evidence="12" id="KW-0464">Manganese</keyword>
<dbReference type="Pfam" id="PF04023">
    <property type="entry name" value="FeoA"/>
    <property type="match status" value="1"/>
</dbReference>
<dbReference type="GO" id="GO:0046983">
    <property type="term" value="F:protein dimerization activity"/>
    <property type="evidence" value="ECO:0007669"/>
    <property type="project" value="InterPro"/>
</dbReference>